<dbReference type="Proteomes" id="UP000092460">
    <property type="component" value="Unassembled WGS sequence"/>
</dbReference>
<reference evidence="2" key="2">
    <citation type="submission" date="2020-05" db="UniProtKB">
        <authorList>
            <consortium name="EnsemblMetazoa"/>
        </authorList>
    </citation>
    <scope>IDENTIFICATION</scope>
    <source>
        <strain evidence="2">IAEA</strain>
    </source>
</reference>
<feature type="region of interest" description="Disordered" evidence="1">
    <location>
        <begin position="1"/>
        <end position="22"/>
    </location>
</feature>
<evidence type="ECO:0000313" key="2">
    <source>
        <dbReference type="EnsemblMetazoa" id="GPPI002046-PA"/>
    </source>
</evidence>
<dbReference type="EnsemblMetazoa" id="GPPI002046-RA">
    <property type="protein sequence ID" value="GPPI002046-PA"/>
    <property type="gene ID" value="GPPI002046"/>
</dbReference>
<organism evidence="2 3">
    <name type="scientific">Glossina palpalis gambiensis</name>
    <dbReference type="NCBI Taxonomy" id="67801"/>
    <lineage>
        <taxon>Eukaryota</taxon>
        <taxon>Metazoa</taxon>
        <taxon>Ecdysozoa</taxon>
        <taxon>Arthropoda</taxon>
        <taxon>Hexapoda</taxon>
        <taxon>Insecta</taxon>
        <taxon>Pterygota</taxon>
        <taxon>Neoptera</taxon>
        <taxon>Endopterygota</taxon>
        <taxon>Diptera</taxon>
        <taxon>Brachycera</taxon>
        <taxon>Muscomorpha</taxon>
        <taxon>Hippoboscoidea</taxon>
        <taxon>Glossinidae</taxon>
        <taxon>Glossina</taxon>
    </lineage>
</organism>
<dbReference type="EMBL" id="JXJN01000513">
    <property type="status" value="NOT_ANNOTATED_CDS"/>
    <property type="molecule type" value="Genomic_DNA"/>
</dbReference>
<evidence type="ECO:0000313" key="3">
    <source>
        <dbReference type="Proteomes" id="UP000092460"/>
    </source>
</evidence>
<name>A0A1B0AMP4_9MUSC</name>
<proteinExistence type="predicted"/>
<evidence type="ECO:0000256" key="1">
    <source>
        <dbReference type="SAM" id="MobiDB-lite"/>
    </source>
</evidence>
<reference evidence="3" key="1">
    <citation type="submission" date="2015-01" db="EMBL/GenBank/DDBJ databases">
        <authorList>
            <person name="Aksoy S."/>
            <person name="Warren W."/>
            <person name="Wilson R.K."/>
        </authorList>
    </citation>
    <scope>NUCLEOTIDE SEQUENCE [LARGE SCALE GENOMIC DNA]</scope>
    <source>
        <strain evidence="3">IAEA</strain>
    </source>
</reference>
<protein>
    <submittedName>
        <fullName evidence="2">Uncharacterized protein</fullName>
    </submittedName>
</protein>
<accession>A0A1B0AMP4</accession>
<dbReference type="VEuPathDB" id="VectorBase:GPPI002046"/>
<dbReference type="AlphaFoldDB" id="A0A1B0AMP4"/>
<keyword evidence="3" id="KW-1185">Reference proteome</keyword>
<sequence>MVIPPSKTCNSKTYEHEEHKNSRNNRLKHIKKLYLLEIKSWIHLSLKTRWSVGWLIRNPQLDAVSQSHNIMNASCSQSSFASISTFNLCKVINGACTKRSATTAICIKISTGVLVTVAIIKLL</sequence>